<keyword evidence="9" id="KW-0862">Zinc</keyword>
<organism evidence="13 14">
    <name type="scientific">Calypte anna</name>
    <name type="common">Anna's hummingbird</name>
    <name type="synonym">Archilochus anna</name>
    <dbReference type="NCBI Taxonomy" id="9244"/>
    <lineage>
        <taxon>Eukaryota</taxon>
        <taxon>Metazoa</taxon>
        <taxon>Chordata</taxon>
        <taxon>Craniata</taxon>
        <taxon>Vertebrata</taxon>
        <taxon>Euteleostomi</taxon>
        <taxon>Archelosauria</taxon>
        <taxon>Archosauria</taxon>
        <taxon>Dinosauria</taxon>
        <taxon>Saurischia</taxon>
        <taxon>Theropoda</taxon>
        <taxon>Coelurosauria</taxon>
        <taxon>Aves</taxon>
        <taxon>Neognathae</taxon>
        <taxon>Neoaves</taxon>
        <taxon>Strisores</taxon>
        <taxon>Apodiformes</taxon>
        <taxon>Trochilidae</taxon>
        <taxon>Calypte</taxon>
    </lineage>
</organism>
<evidence type="ECO:0000313" key="13">
    <source>
        <dbReference type="EMBL" id="KFO97197.1"/>
    </source>
</evidence>
<dbReference type="AlphaFoldDB" id="A0A091HPY0"/>
<dbReference type="Proteomes" id="UP000054308">
    <property type="component" value="Unassembled WGS sequence"/>
</dbReference>
<dbReference type="SUPFAM" id="SSF53098">
    <property type="entry name" value="Ribonuclease H-like"/>
    <property type="match status" value="2"/>
</dbReference>
<dbReference type="Gene3D" id="3.30.420.10">
    <property type="entry name" value="Ribonuclease H-like superfamily/Ribonuclease H"/>
    <property type="match status" value="2"/>
</dbReference>
<dbReference type="Pfam" id="PF00075">
    <property type="entry name" value="RNase_H"/>
    <property type="match status" value="1"/>
</dbReference>
<evidence type="ECO:0000256" key="3">
    <source>
        <dbReference type="ARBA" id="ARBA00022695"/>
    </source>
</evidence>
<dbReference type="PANTHER" id="PTHR41694:SF3">
    <property type="entry name" value="RNA-DIRECTED DNA POLYMERASE-RELATED"/>
    <property type="match status" value="1"/>
</dbReference>
<evidence type="ECO:0000313" key="14">
    <source>
        <dbReference type="Proteomes" id="UP000054308"/>
    </source>
</evidence>
<accession>A0A091HPY0</accession>
<evidence type="ECO:0000256" key="8">
    <source>
        <dbReference type="ARBA" id="ARBA00022918"/>
    </source>
</evidence>
<dbReference type="PANTHER" id="PTHR41694">
    <property type="entry name" value="ENDOGENOUS RETROVIRUS GROUP K MEMBER POL PROTEIN"/>
    <property type="match status" value="1"/>
</dbReference>
<dbReference type="GO" id="GO:0003964">
    <property type="term" value="F:RNA-directed DNA polymerase activity"/>
    <property type="evidence" value="ECO:0007669"/>
    <property type="project" value="UniProtKB-KW"/>
</dbReference>
<dbReference type="GO" id="GO:0015074">
    <property type="term" value="P:DNA integration"/>
    <property type="evidence" value="ECO:0007669"/>
    <property type="project" value="InterPro"/>
</dbReference>
<dbReference type="PROSITE" id="PS50879">
    <property type="entry name" value="RNASE_H_1"/>
    <property type="match status" value="1"/>
</dbReference>
<feature type="domain" description="RNase H type-1" evidence="11">
    <location>
        <begin position="1"/>
        <end position="99"/>
    </location>
</feature>
<feature type="non-terminal residue" evidence="13">
    <location>
        <position position="275"/>
    </location>
</feature>
<dbReference type="InterPro" id="IPR001584">
    <property type="entry name" value="Integrase_cat-core"/>
</dbReference>
<dbReference type="Pfam" id="PF02022">
    <property type="entry name" value="Integrase_Zn"/>
    <property type="match status" value="1"/>
</dbReference>
<evidence type="ECO:0000259" key="10">
    <source>
        <dbReference type="PROSITE" id="PS50876"/>
    </source>
</evidence>
<dbReference type="PROSITE" id="PS50876">
    <property type="entry name" value="ZF_INTEGRASE"/>
    <property type="match status" value="1"/>
</dbReference>
<dbReference type="GO" id="GO:0035613">
    <property type="term" value="F:RNA stem-loop binding"/>
    <property type="evidence" value="ECO:0007669"/>
    <property type="project" value="TreeGrafter"/>
</dbReference>
<dbReference type="EC" id="2.7.7.49" evidence="1"/>
<dbReference type="Gene3D" id="1.10.10.200">
    <property type="match status" value="1"/>
</dbReference>
<dbReference type="InterPro" id="IPR012337">
    <property type="entry name" value="RNaseH-like_sf"/>
</dbReference>
<evidence type="ECO:0000256" key="9">
    <source>
        <dbReference type="PROSITE-ProRule" id="PRU00450"/>
    </source>
</evidence>
<dbReference type="InterPro" id="IPR036397">
    <property type="entry name" value="RNaseH_sf"/>
</dbReference>
<dbReference type="STRING" id="9244.A0A091HPY0"/>
<dbReference type="InterPro" id="IPR003308">
    <property type="entry name" value="Integrase_Zn-bd_dom_N"/>
</dbReference>
<keyword evidence="8" id="KW-0695">RNA-directed DNA polymerase</keyword>
<dbReference type="SUPFAM" id="SSF46919">
    <property type="entry name" value="N-terminal Zn binding domain of HIV integrase"/>
    <property type="match status" value="1"/>
</dbReference>
<keyword evidence="5" id="KW-0479">Metal-binding</keyword>
<name>A0A091HPY0_CALAN</name>
<feature type="domain" description="Integrase-type" evidence="10">
    <location>
        <begin position="104"/>
        <end position="145"/>
    </location>
</feature>
<keyword evidence="4" id="KW-0540">Nuclease</keyword>
<dbReference type="EMBL" id="KL217621">
    <property type="protein sequence ID" value="KFO97197.1"/>
    <property type="molecule type" value="Genomic_DNA"/>
</dbReference>
<evidence type="ECO:0000256" key="5">
    <source>
        <dbReference type="ARBA" id="ARBA00022723"/>
    </source>
</evidence>
<evidence type="ECO:0000259" key="12">
    <source>
        <dbReference type="PROSITE" id="PS50994"/>
    </source>
</evidence>
<feature type="domain" description="Integrase catalytic" evidence="12">
    <location>
        <begin position="153"/>
        <end position="275"/>
    </location>
</feature>
<keyword evidence="9" id="KW-0863">Zinc-finger</keyword>
<dbReference type="InterPro" id="IPR002156">
    <property type="entry name" value="RNaseH_domain"/>
</dbReference>
<dbReference type="GO" id="GO:0008270">
    <property type="term" value="F:zinc ion binding"/>
    <property type="evidence" value="ECO:0007669"/>
    <property type="project" value="UniProtKB-KW"/>
</dbReference>
<reference evidence="13 14" key="1">
    <citation type="submission" date="2014-04" db="EMBL/GenBank/DDBJ databases">
        <title>Genome evolution of avian class.</title>
        <authorList>
            <person name="Zhang G."/>
            <person name="Li C."/>
        </authorList>
    </citation>
    <scope>NUCLEOTIDE SEQUENCE [LARGE SCALE GENOMIC DNA]</scope>
    <source>
        <strain evidence="13">BGI_N300</strain>
    </source>
</reference>
<evidence type="ECO:0000256" key="4">
    <source>
        <dbReference type="ARBA" id="ARBA00022722"/>
    </source>
</evidence>
<dbReference type="PROSITE" id="PS50994">
    <property type="entry name" value="INTEGRASE"/>
    <property type="match status" value="1"/>
</dbReference>
<keyword evidence="3" id="KW-0548">Nucleotidyltransferase</keyword>
<evidence type="ECO:0000256" key="6">
    <source>
        <dbReference type="ARBA" id="ARBA00022759"/>
    </source>
</evidence>
<keyword evidence="7" id="KW-0378">Hydrolase</keyword>
<dbReference type="Pfam" id="PF00665">
    <property type="entry name" value="rve"/>
    <property type="match status" value="1"/>
</dbReference>
<protein>
    <recommendedName>
        <fullName evidence="1">RNA-directed DNA polymerase</fullName>
        <ecNumber evidence="1">2.7.7.49</ecNumber>
    </recommendedName>
</protein>
<evidence type="ECO:0000256" key="1">
    <source>
        <dbReference type="ARBA" id="ARBA00012493"/>
    </source>
</evidence>
<evidence type="ECO:0000256" key="2">
    <source>
        <dbReference type="ARBA" id="ARBA00022679"/>
    </source>
</evidence>
<evidence type="ECO:0000259" key="11">
    <source>
        <dbReference type="PROSITE" id="PS50879"/>
    </source>
</evidence>
<keyword evidence="14" id="KW-1185">Reference proteome</keyword>
<dbReference type="GO" id="GO:0004523">
    <property type="term" value="F:RNA-DNA hybrid ribonuclease activity"/>
    <property type="evidence" value="ECO:0007669"/>
    <property type="project" value="InterPro"/>
</dbReference>
<keyword evidence="6" id="KW-0255">Endonuclease</keyword>
<proteinExistence type="predicted"/>
<evidence type="ECO:0000256" key="7">
    <source>
        <dbReference type="ARBA" id="ARBA00022801"/>
    </source>
</evidence>
<gene>
    <name evidence="13" type="ORF">N300_04201</name>
</gene>
<keyword evidence="2" id="KW-0808">Transferase</keyword>
<dbReference type="InterPro" id="IPR017856">
    <property type="entry name" value="Integrase-like_N"/>
</dbReference>
<sequence>SLQTLELTAVIWVFEKWNNVAVNIVSDSLYVVGIVLRMYHAVLKEISNKHLYFLLQKLLRLLAEREHPYFITHIRSHLSDRGLAIGNNRADYLVAPAWTGPSVDVFSQARQSHAFFHQSAKVLAKQFHLPLGDAQGIVKSCPDCQKVDLGIGMGDNPKGLKSLELWQMAVTHVQQFGCLKYVHVVIDTFSMVIWASAQIGEATKHVMRHLYVSFAVLGVPQSIKTDNGPAYSSAHFRQFCGQWGIRHVAGIPHNPTGQAIVEPCHSVLNALLEKQ</sequence>
<feature type="non-terminal residue" evidence="13">
    <location>
        <position position="1"/>
    </location>
</feature>